<proteinExistence type="predicted"/>
<organism evidence="3 4">
    <name type="scientific">Caerostris extrusa</name>
    <name type="common">Bark spider</name>
    <name type="synonym">Caerostris bankana</name>
    <dbReference type="NCBI Taxonomy" id="172846"/>
    <lineage>
        <taxon>Eukaryota</taxon>
        <taxon>Metazoa</taxon>
        <taxon>Ecdysozoa</taxon>
        <taxon>Arthropoda</taxon>
        <taxon>Chelicerata</taxon>
        <taxon>Arachnida</taxon>
        <taxon>Araneae</taxon>
        <taxon>Araneomorphae</taxon>
        <taxon>Entelegynae</taxon>
        <taxon>Araneoidea</taxon>
        <taxon>Araneidae</taxon>
        <taxon>Caerostris</taxon>
    </lineage>
</organism>
<dbReference type="EMBL" id="BPLR01008703">
    <property type="protein sequence ID" value="GIY26591.1"/>
    <property type="molecule type" value="Genomic_DNA"/>
</dbReference>
<protein>
    <submittedName>
        <fullName evidence="3">Uncharacterized protein</fullName>
    </submittedName>
</protein>
<feature type="signal peptide" evidence="2">
    <location>
        <begin position="1"/>
        <end position="26"/>
    </location>
</feature>
<feature type="region of interest" description="Disordered" evidence="1">
    <location>
        <begin position="47"/>
        <end position="75"/>
    </location>
</feature>
<dbReference type="Proteomes" id="UP001054945">
    <property type="component" value="Unassembled WGS sequence"/>
</dbReference>
<gene>
    <name evidence="3" type="ORF">CEXT_470551</name>
</gene>
<evidence type="ECO:0000313" key="3">
    <source>
        <dbReference type="EMBL" id="GIY26591.1"/>
    </source>
</evidence>
<evidence type="ECO:0000256" key="2">
    <source>
        <dbReference type="SAM" id="SignalP"/>
    </source>
</evidence>
<reference evidence="3 4" key="1">
    <citation type="submission" date="2021-06" db="EMBL/GenBank/DDBJ databases">
        <title>Caerostris extrusa draft genome.</title>
        <authorList>
            <person name="Kono N."/>
            <person name="Arakawa K."/>
        </authorList>
    </citation>
    <scope>NUCLEOTIDE SEQUENCE [LARGE SCALE GENOMIC DNA]</scope>
</reference>
<keyword evidence="4" id="KW-1185">Reference proteome</keyword>
<feature type="chain" id="PRO_5044011247" evidence="2">
    <location>
        <begin position="27"/>
        <end position="75"/>
    </location>
</feature>
<name>A0AAV4S1X1_CAEEX</name>
<keyword evidence="2" id="KW-0732">Signal</keyword>
<accession>A0AAV4S1X1</accession>
<comment type="caution">
    <text evidence="3">The sequence shown here is derived from an EMBL/GenBank/DDBJ whole genome shotgun (WGS) entry which is preliminary data.</text>
</comment>
<feature type="compositionally biased region" description="Acidic residues" evidence="1">
    <location>
        <begin position="63"/>
        <end position="75"/>
    </location>
</feature>
<dbReference type="AlphaFoldDB" id="A0AAV4S1X1"/>
<evidence type="ECO:0000313" key="4">
    <source>
        <dbReference type="Proteomes" id="UP001054945"/>
    </source>
</evidence>
<sequence>MTQIASFQRSFLLQFTLIPFVAELRGSLCCVEKVRRGKAAPVAQSTPFLRQGNELSNEGAGTDPEEEIPDENMLI</sequence>
<feature type="compositionally biased region" description="Polar residues" evidence="1">
    <location>
        <begin position="47"/>
        <end position="56"/>
    </location>
</feature>
<evidence type="ECO:0000256" key="1">
    <source>
        <dbReference type="SAM" id="MobiDB-lite"/>
    </source>
</evidence>